<dbReference type="SMART" id="SM00450">
    <property type="entry name" value="RHOD"/>
    <property type="match status" value="1"/>
</dbReference>
<gene>
    <name evidence="3" type="ORF">L196_05640</name>
</gene>
<dbReference type="Gene3D" id="3.40.250.10">
    <property type="entry name" value="Rhodanese-like domain"/>
    <property type="match status" value="1"/>
</dbReference>
<dbReference type="AlphaFoldDB" id="A0AB33Z1S3"/>
<sequence length="141" mass="15789">MDIYLEFISNHSLLFIALLFVIILLLQSFFSDITRKYKLISPSEAINLINREDAVVIDTRTKDEFKSGHISGAVLMPISEIKDNADALNKYEERPLILYCKSGTRSDEACKTLSKLGRTNVHALSGGIQAWEAASMPLVKK</sequence>
<accession>A0AB33Z1S3</accession>
<evidence type="ECO:0000313" key="4">
    <source>
        <dbReference type="Proteomes" id="UP000015462"/>
    </source>
</evidence>
<dbReference type="Proteomes" id="UP000015462">
    <property type="component" value="Unassembled WGS sequence"/>
</dbReference>
<proteinExistence type="predicted"/>
<keyword evidence="1" id="KW-1133">Transmembrane helix</keyword>
<dbReference type="PROSITE" id="PS50206">
    <property type="entry name" value="RHODANESE_3"/>
    <property type="match status" value="1"/>
</dbReference>
<evidence type="ECO:0000313" key="3">
    <source>
        <dbReference type="EMBL" id="EPD13099.1"/>
    </source>
</evidence>
<dbReference type="PANTHER" id="PTHR43031:SF18">
    <property type="entry name" value="RHODANESE-RELATED SULFURTRANSFERASES"/>
    <property type="match status" value="1"/>
</dbReference>
<dbReference type="SUPFAM" id="SSF52821">
    <property type="entry name" value="Rhodanese/Cell cycle control phosphatase"/>
    <property type="match status" value="1"/>
</dbReference>
<dbReference type="RefSeq" id="WP_015004847.1">
    <property type="nucleotide sequence ID" value="NZ_FQZJ01000003.1"/>
</dbReference>
<dbReference type="CDD" id="cd00158">
    <property type="entry name" value="RHOD"/>
    <property type="match status" value="1"/>
</dbReference>
<keyword evidence="4" id="KW-1185">Reference proteome</keyword>
<dbReference type="InterPro" id="IPR036873">
    <property type="entry name" value="Rhodanese-like_dom_sf"/>
</dbReference>
<dbReference type="InterPro" id="IPR050229">
    <property type="entry name" value="GlpE_sulfurtransferase"/>
</dbReference>
<reference evidence="3 4" key="1">
    <citation type="journal article" date="2013" name="Genome Announc.">
        <title>Genome Sequence of the Pyrene- and Fluoranthene-Degrading Bacterium Cycloclasticus sp. Strain PY97M.</title>
        <authorList>
            <person name="Cui Z."/>
            <person name="Xu G."/>
            <person name="Li Q."/>
            <person name="Gao W."/>
            <person name="Zheng L."/>
        </authorList>
    </citation>
    <scope>NUCLEOTIDE SEQUENCE [LARGE SCALE GENOMIC DNA]</scope>
    <source>
        <strain evidence="3 4">PY97M</strain>
    </source>
</reference>
<keyword evidence="1" id="KW-0472">Membrane</keyword>
<feature type="transmembrane region" description="Helical" evidence="1">
    <location>
        <begin position="12"/>
        <end position="30"/>
    </location>
</feature>
<keyword evidence="1" id="KW-0812">Transmembrane</keyword>
<dbReference type="InterPro" id="IPR001763">
    <property type="entry name" value="Rhodanese-like_dom"/>
</dbReference>
<name>A0AB33Z1S3_9GAMM</name>
<organism evidence="3 4">
    <name type="scientific">Cycloclasticus pugetii</name>
    <dbReference type="NCBI Taxonomy" id="34068"/>
    <lineage>
        <taxon>Bacteria</taxon>
        <taxon>Pseudomonadati</taxon>
        <taxon>Pseudomonadota</taxon>
        <taxon>Gammaproteobacteria</taxon>
        <taxon>Thiotrichales</taxon>
        <taxon>Piscirickettsiaceae</taxon>
        <taxon>Cycloclasticus</taxon>
    </lineage>
</organism>
<dbReference type="Pfam" id="PF00581">
    <property type="entry name" value="Rhodanese"/>
    <property type="match status" value="1"/>
</dbReference>
<protein>
    <submittedName>
        <fullName evidence="3">Rhodanese-related sulfurtransferase protein</fullName>
    </submittedName>
</protein>
<feature type="domain" description="Rhodanese" evidence="2">
    <location>
        <begin position="50"/>
        <end position="140"/>
    </location>
</feature>
<dbReference type="PANTHER" id="PTHR43031">
    <property type="entry name" value="FAD-DEPENDENT OXIDOREDUCTASE"/>
    <property type="match status" value="1"/>
</dbReference>
<comment type="caution">
    <text evidence="3">The sequence shown here is derived from an EMBL/GenBank/DDBJ whole genome shotgun (WGS) entry which is preliminary data.</text>
</comment>
<dbReference type="EMBL" id="ASHL01000004">
    <property type="protein sequence ID" value="EPD13099.1"/>
    <property type="molecule type" value="Genomic_DNA"/>
</dbReference>
<evidence type="ECO:0000256" key="1">
    <source>
        <dbReference type="SAM" id="Phobius"/>
    </source>
</evidence>
<evidence type="ECO:0000259" key="2">
    <source>
        <dbReference type="PROSITE" id="PS50206"/>
    </source>
</evidence>